<dbReference type="AlphaFoldDB" id="A0A1M6QMT0"/>
<accession>A0A1M6QMT0</accession>
<name>A0A1M6QMT0_9RHOB</name>
<dbReference type="Pfam" id="PF09837">
    <property type="entry name" value="DUF2064"/>
    <property type="match status" value="1"/>
</dbReference>
<dbReference type="InterPro" id="IPR029044">
    <property type="entry name" value="Nucleotide-diphossugar_trans"/>
</dbReference>
<dbReference type="InterPro" id="IPR018641">
    <property type="entry name" value="Trfase_1_rSAM/seldom-assoc"/>
</dbReference>
<dbReference type="STRING" id="1470563.SAMN05444000_12243"/>
<evidence type="ECO:0000313" key="2">
    <source>
        <dbReference type="Proteomes" id="UP000183982"/>
    </source>
</evidence>
<organism evidence="1 2">
    <name type="scientific">Shimia gijangensis</name>
    <dbReference type="NCBI Taxonomy" id="1470563"/>
    <lineage>
        <taxon>Bacteria</taxon>
        <taxon>Pseudomonadati</taxon>
        <taxon>Pseudomonadota</taxon>
        <taxon>Alphaproteobacteria</taxon>
        <taxon>Rhodobacterales</taxon>
        <taxon>Roseobacteraceae</taxon>
    </lineage>
</organism>
<dbReference type="Proteomes" id="UP000183982">
    <property type="component" value="Unassembled WGS sequence"/>
</dbReference>
<dbReference type="Gene3D" id="3.90.550.10">
    <property type="entry name" value="Spore Coat Polysaccharide Biosynthesis Protein SpsA, Chain A"/>
    <property type="match status" value="1"/>
</dbReference>
<proteinExistence type="predicted"/>
<evidence type="ECO:0008006" key="3">
    <source>
        <dbReference type="Google" id="ProtNLM"/>
    </source>
</evidence>
<protein>
    <recommendedName>
        <fullName evidence="3">Glycosyltransferase</fullName>
    </recommendedName>
</protein>
<gene>
    <name evidence="1" type="ORF">SAMN05444000_12243</name>
</gene>
<keyword evidence="2" id="KW-1185">Reference proteome</keyword>
<dbReference type="NCBIfam" id="TIGR04282">
    <property type="entry name" value="glyco_like_cofC"/>
    <property type="match status" value="1"/>
</dbReference>
<evidence type="ECO:0000313" key="1">
    <source>
        <dbReference type="EMBL" id="SHK21410.1"/>
    </source>
</evidence>
<dbReference type="SUPFAM" id="SSF53448">
    <property type="entry name" value="Nucleotide-diphospho-sugar transferases"/>
    <property type="match status" value="1"/>
</dbReference>
<sequence>MTISPEYLRRPRLVVMIKEPHAGRVKTRLGRDIGMTAAAWWFRHQSASLLRRITDPRWETFLAITPDKQGLTSRIWPENLPRIAQGSGNLGQRMARVFTQLPPGPALIIGADIPGIRTTHITRAFRKLGAHDAVFGPATDGGFWLVGLKRTFAPPVTLFENVRWSTPHALNDTVRTMPDLRIAFTDVLADVDTARDL</sequence>
<dbReference type="PANTHER" id="PTHR36529:SF1">
    <property type="entry name" value="GLYCOSYLTRANSFERASE"/>
    <property type="match status" value="1"/>
</dbReference>
<dbReference type="PANTHER" id="PTHR36529">
    <property type="entry name" value="SLL1095 PROTEIN"/>
    <property type="match status" value="1"/>
</dbReference>
<reference evidence="2" key="1">
    <citation type="submission" date="2016-11" db="EMBL/GenBank/DDBJ databases">
        <authorList>
            <person name="Varghese N."/>
            <person name="Submissions S."/>
        </authorList>
    </citation>
    <scope>NUCLEOTIDE SEQUENCE [LARGE SCALE GENOMIC DNA]</scope>
    <source>
        <strain evidence="2">DSM 100564</strain>
    </source>
</reference>
<dbReference type="EMBL" id="FQZQ01000022">
    <property type="protein sequence ID" value="SHK21410.1"/>
    <property type="molecule type" value="Genomic_DNA"/>
</dbReference>